<gene>
    <name evidence="2" type="ORF">An18g06115</name>
</gene>
<dbReference type="RefSeq" id="XP_059602986.1">
    <property type="nucleotide sequence ID" value="XM_059745868.1"/>
</dbReference>
<keyword evidence="1" id="KW-0812">Transmembrane</keyword>
<keyword evidence="1" id="KW-0472">Membrane</keyword>
<protein>
    <submittedName>
        <fullName evidence="2">Uncharacterized protein</fullName>
    </submittedName>
</protein>
<reference evidence="2" key="2">
    <citation type="submission" date="2025-08" db="UniProtKB">
        <authorList>
            <consortium name="RefSeq"/>
        </authorList>
    </citation>
    <scope>IDENTIFICATION</scope>
</reference>
<evidence type="ECO:0000313" key="2">
    <source>
        <dbReference type="RefSeq" id="XP_059602986.1"/>
    </source>
</evidence>
<accession>A0AAJ8BV66</accession>
<sequence length="74" mass="8382">MFFLPFVFPLASKQATKRASFHLSSTKTYRLGGFVFFFFKTGVVVVCYLSWRFVSVSILKSFKGGCVGCRVTFC</sequence>
<feature type="transmembrane region" description="Helical" evidence="1">
    <location>
        <begin position="31"/>
        <end position="51"/>
    </location>
</feature>
<organism evidence="2">
    <name type="scientific">Aspergillus niger</name>
    <dbReference type="NCBI Taxonomy" id="5061"/>
    <lineage>
        <taxon>Eukaryota</taxon>
        <taxon>Fungi</taxon>
        <taxon>Dikarya</taxon>
        <taxon>Ascomycota</taxon>
        <taxon>Pezizomycotina</taxon>
        <taxon>Eurotiomycetes</taxon>
        <taxon>Eurotiomycetidae</taxon>
        <taxon>Eurotiales</taxon>
        <taxon>Aspergillaceae</taxon>
        <taxon>Aspergillus</taxon>
        <taxon>Aspergillus subgen. Circumdati</taxon>
    </lineage>
</organism>
<name>A0AAJ8BV66_ASPNG</name>
<dbReference type="AlphaFoldDB" id="A0AAJ8BV66"/>
<dbReference type="VEuPathDB" id="FungiDB:An18g06115"/>
<reference evidence="2" key="1">
    <citation type="submission" date="2025-02" db="EMBL/GenBank/DDBJ databases">
        <authorList>
            <consortium name="NCBI Genome Project"/>
        </authorList>
    </citation>
    <scope>NUCLEOTIDE SEQUENCE</scope>
</reference>
<dbReference type="KEGG" id="ang:An18g06115"/>
<evidence type="ECO:0000256" key="1">
    <source>
        <dbReference type="SAM" id="Phobius"/>
    </source>
</evidence>
<proteinExistence type="predicted"/>
<keyword evidence="1" id="KW-1133">Transmembrane helix</keyword>
<dbReference type="GeneID" id="84593759"/>